<evidence type="ECO:0000313" key="5">
    <source>
        <dbReference type="EMBL" id="CAH3141561.1"/>
    </source>
</evidence>
<dbReference type="PROSITE" id="PS00678">
    <property type="entry name" value="WD_REPEATS_1"/>
    <property type="match status" value="1"/>
</dbReference>
<dbReference type="PANTHER" id="PTHR44436:SF1">
    <property type="entry name" value="F-BOX_WD REPEAT-CONTAINING PROTEIN 2"/>
    <property type="match status" value="1"/>
</dbReference>
<dbReference type="PROSITE" id="PS50181">
    <property type="entry name" value="FBOX"/>
    <property type="match status" value="1"/>
</dbReference>
<dbReference type="SMART" id="SM00320">
    <property type="entry name" value="WD40"/>
    <property type="match status" value="4"/>
</dbReference>
<accession>A0AAU9XAD0</accession>
<dbReference type="InterPro" id="IPR036047">
    <property type="entry name" value="F-box-like_dom_sf"/>
</dbReference>
<dbReference type="CDD" id="cd22131">
    <property type="entry name" value="F-box_FBXW2"/>
    <property type="match status" value="1"/>
</dbReference>
<dbReference type="Proteomes" id="UP001159428">
    <property type="component" value="Unassembled WGS sequence"/>
</dbReference>
<evidence type="ECO:0000256" key="1">
    <source>
        <dbReference type="ARBA" id="ARBA00022574"/>
    </source>
</evidence>
<dbReference type="PANTHER" id="PTHR44436">
    <property type="entry name" value="F-BOX/WD REPEAT-CONTAINING PROTEIN 2"/>
    <property type="match status" value="1"/>
</dbReference>
<feature type="repeat" description="WD" evidence="3">
    <location>
        <begin position="155"/>
        <end position="194"/>
    </location>
</feature>
<dbReference type="AlphaFoldDB" id="A0AAU9XAD0"/>
<evidence type="ECO:0000259" key="4">
    <source>
        <dbReference type="PROSITE" id="PS50181"/>
    </source>
</evidence>
<gene>
    <name evidence="5" type="ORF">PMEA_00019797</name>
</gene>
<dbReference type="InterPro" id="IPR020472">
    <property type="entry name" value="WD40_PAC1"/>
</dbReference>
<name>A0AAU9XAD0_9CNID</name>
<evidence type="ECO:0000313" key="6">
    <source>
        <dbReference type="Proteomes" id="UP001159428"/>
    </source>
</evidence>
<keyword evidence="1 3" id="KW-0853">WD repeat</keyword>
<dbReference type="PROSITE" id="PS50082">
    <property type="entry name" value="WD_REPEATS_2"/>
    <property type="match status" value="2"/>
</dbReference>
<feature type="domain" description="F-box" evidence="4">
    <location>
        <begin position="58"/>
        <end position="105"/>
    </location>
</feature>
<reference evidence="5 6" key="1">
    <citation type="submission" date="2022-05" db="EMBL/GenBank/DDBJ databases">
        <authorList>
            <consortium name="Genoscope - CEA"/>
            <person name="William W."/>
        </authorList>
    </citation>
    <scope>NUCLEOTIDE SEQUENCE [LARGE SCALE GENOMIC DNA]</scope>
</reference>
<organism evidence="5 6">
    <name type="scientific">Pocillopora meandrina</name>
    <dbReference type="NCBI Taxonomy" id="46732"/>
    <lineage>
        <taxon>Eukaryota</taxon>
        <taxon>Metazoa</taxon>
        <taxon>Cnidaria</taxon>
        <taxon>Anthozoa</taxon>
        <taxon>Hexacorallia</taxon>
        <taxon>Scleractinia</taxon>
        <taxon>Astrocoeniina</taxon>
        <taxon>Pocilloporidae</taxon>
        <taxon>Pocillopora</taxon>
    </lineage>
</organism>
<evidence type="ECO:0000256" key="3">
    <source>
        <dbReference type="PROSITE-ProRule" id="PRU00221"/>
    </source>
</evidence>
<dbReference type="InterPro" id="IPR001680">
    <property type="entry name" value="WD40_rpt"/>
</dbReference>
<dbReference type="InterPro" id="IPR001810">
    <property type="entry name" value="F-box_dom"/>
</dbReference>
<dbReference type="Pfam" id="PF00400">
    <property type="entry name" value="WD40"/>
    <property type="match status" value="3"/>
</dbReference>
<comment type="caution">
    <text evidence="5">The sequence shown here is derived from an EMBL/GenBank/DDBJ whole genome shotgun (WGS) entry which is preliminary data.</text>
</comment>
<dbReference type="Gene3D" id="1.20.1280.50">
    <property type="match status" value="1"/>
</dbReference>
<keyword evidence="6" id="KW-1185">Reference proteome</keyword>
<evidence type="ECO:0000256" key="2">
    <source>
        <dbReference type="ARBA" id="ARBA00022737"/>
    </source>
</evidence>
<sequence>MTECLEDSGFSLWLKTFCDTFNTLSNDQKNSAIEGIIDTCGPEQLRFLSTKLETLVKRDYLKCLPLELSFHVLKWLDPVSLCKCCLVSKKWNKVILSCDDVWQNACRQLGMEVKEDNVDSERNSTSTTTWKQIYISHVQDMKKLKDEGAVEKKQLYGHTARVFALYYRGNYLATGSDDRSIRLWDLKTGQCKYVLKAHTCADVHFDDDKVITASFDNTVGMWDWETGERLQCFRGHTAAVFSVDYSDELDTVVSGSADSTIRIWKMSSGQCMQTRYGHSDWVVKVILKRSEVDTHTHRKGQYVVLSMDKRNIKIWSPDRECYKCLATLSPDTESTVNLQPRLQFDGHKIVCASETAILLWDFKTLQMTRIFTASPANWLVAHGHFYSLLVDMNFLYIVYTKSEEIVAEFPLPAFRRSLRGSNFTPGETLWLDGLVTRPYGGLLFASSMPDYSVLLLMLKDST</sequence>
<dbReference type="SMART" id="SM00256">
    <property type="entry name" value="FBOX"/>
    <property type="match status" value="1"/>
</dbReference>
<dbReference type="SUPFAM" id="SSF81383">
    <property type="entry name" value="F-box domain"/>
    <property type="match status" value="1"/>
</dbReference>
<dbReference type="InterPro" id="IPR036322">
    <property type="entry name" value="WD40_repeat_dom_sf"/>
</dbReference>
<proteinExistence type="predicted"/>
<dbReference type="InterPro" id="IPR015943">
    <property type="entry name" value="WD40/YVTN_repeat-like_dom_sf"/>
</dbReference>
<dbReference type="InterPro" id="IPR019775">
    <property type="entry name" value="WD40_repeat_CS"/>
</dbReference>
<feature type="repeat" description="WD" evidence="3">
    <location>
        <begin position="233"/>
        <end position="274"/>
    </location>
</feature>
<dbReference type="SUPFAM" id="SSF50978">
    <property type="entry name" value="WD40 repeat-like"/>
    <property type="match status" value="1"/>
</dbReference>
<dbReference type="PROSITE" id="PS50294">
    <property type="entry name" value="WD_REPEATS_REGION"/>
    <property type="match status" value="2"/>
</dbReference>
<protein>
    <recommendedName>
        <fullName evidence="4">F-box domain-containing protein</fullName>
    </recommendedName>
</protein>
<keyword evidence="2" id="KW-0677">Repeat</keyword>
<dbReference type="Gene3D" id="2.130.10.10">
    <property type="entry name" value="YVTN repeat-like/Quinoprotein amine dehydrogenase"/>
    <property type="match status" value="1"/>
</dbReference>
<dbReference type="PRINTS" id="PR00320">
    <property type="entry name" value="GPROTEINBRPT"/>
</dbReference>
<dbReference type="CDD" id="cd00200">
    <property type="entry name" value="WD40"/>
    <property type="match status" value="1"/>
</dbReference>
<dbReference type="Pfam" id="PF12937">
    <property type="entry name" value="F-box-like"/>
    <property type="match status" value="1"/>
</dbReference>
<dbReference type="EMBL" id="CALNXJ010000035">
    <property type="protein sequence ID" value="CAH3141561.1"/>
    <property type="molecule type" value="Genomic_DNA"/>
</dbReference>
<dbReference type="InterPro" id="IPR042627">
    <property type="entry name" value="FBXW2"/>
</dbReference>